<keyword evidence="3" id="KW-1185">Reference proteome</keyword>
<dbReference type="EMBL" id="WNYA01006185">
    <property type="protein sequence ID" value="KAG8541938.1"/>
    <property type="molecule type" value="Genomic_DNA"/>
</dbReference>
<gene>
    <name evidence="2" type="ORF">GDO81_027917</name>
    <name evidence="1" type="ORF">GDO81_027932</name>
</gene>
<sequence>MSRSYKTPETSNTPTYSLCYKPYLHLSRKTRSYKLEKTPLTSASSPSAIKHKSVLMGIRNRTHLKEGYATLRLIRQLTLLSVKISQILPNHKI</sequence>
<proteinExistence type="predicted"/>
<evidence type="ECO:0000313" key="3">
    <source>
        <dbReference type="Proteomes" id="UP000824782"/>
    </source>
</evidence>
<dbReference type="Proteomes" id="UP000824782">
    <property type="component" value="Unassembled WGS sequence"/>
</dbReference>
<name>A0AAV6Z0M5_ENGPU</name>
<comment type="caution">
    <text evidence="2">The sequence shown here is derived from an EMBL/GenBank/DDBJ whole genome shotgun (WGS) entry which is preliminary data.</text>
</comment>
<evidence type="ECO:0000313" key="2">
    <source>
        <dbReference type="EMBL" id="KAG8541938.1"/>
    </source>
</evidence>
<reference evidence="2" key="1">
    <citation type="thesis" date="2020" institute="ProQuest LLC" country="789 East Eisenhower Parkway, Ann Arbor, MI, USA">
        <title>Comparative Genomics and Chromosome Evolution.</title>
        <authorList>
            <person name="Mudd A.B."/>
        </authorList>
    </citation>
    <scope>NUCLEOTIDE SEQUENCE</scope>
    <source>
        <strain evidence="2">237g6f4</strain>
        <tissue evidence="2">Blood</tissue>
    </source>
</reference>
<evidence type="ECO:0000313" key="1">
    <source>
        <dbReference type="EMBL" id="KAG8541933.1"/>
    </source>
</evidence>
<organism evidence="2 3">
    <name type="scientific">Engystomops pustulosus</name>
    <name type="common">Tungara frog</name>
    <name type="synonym">Physalaemus pustulosus</name>
    <dbReference type="NCBI Taxonomy" id="76066"/>
    <lineage>
        <taxon>Eukaryota</taxon>
        <taxon>Metazoa</taxon>
        <taxon>Chordata</taxon>
        <taxon>Craniata</taxon>
        <taxon>Vertebrata</taxon>
        <taxon>Euteleostomi</taxon>
        <taxon>Amphibia</taxon>
        <taxon>Batrachia</taxon>
        <taxon>Anura</taxon>
        <taxon>Neobatrachia</taxon>
        <taxon>Hyloidea</taxon>
        <taxon>Leptodactylidae</taxon>
        <taxon>Leiuperinae</taxon>
        <taxon>Engystomops</taxon>
    </lineage>
</organism>
<accession>A0AAV6Z0M5</accession>
<dbReference type="AlphaFoldDB" id="A0AAV6Z0M5"/>
<dbReference type="EMBL" id="WNYA01006199">
    <property type="protein sequence ID" value="KAG8541933.1"/>
    <property type="molecule type" value="Genomic_DNA"/>
</dbReference>
<protein>
    <submittedName>
        <fullName evidence="2">Uncharacterized protein</fullName>
    </submittedName>
</protein>